<dbReference type="Proteomes" id="UP000095283">
    <property type="component" value="Unplaced"/>
</dbReference>
<sequence length="173" mass="19788">MLLAFIAVLLLQEIMGGRDGYINKDYTMDIDRSQDCELLHITKNGYQFRRRFTTCDPKDYAFEELHYGHILEVDHPIPTSEKPTIQFNVLAEEANDVLLNLFSKTDHIAKSIEFRSSESDSQMSLPQTSGNCCRHSSTFVLAPSVLSKCPFCDLNVLRPREPLPSIKYHFISV</sequence>
<name>A0A1I7X495_HETBA</name>
<organism evidence="2 3">
    <name type="scientific">Heterorhabditis bacteriophora</name>
    <name type="common">Entomopathogenic nematode worm</name>
    <dbReference type="NCBI Taxonomy" id="37862"/>
    <lineage>
        <taxon>Eukaryota</taxon>
        <taxon>Metazoa</taxon>
        <taxon>Ecdysozoa</taxon>
        <taxon>Nematoda</taxon>
        <taxon>Chromadorea</taxon>
        <taxon>Rhabditida</taxon>
        <taxon>Rhabditina</taxon>
        <taxon>Rhabditomorpha</taxon>
        <taxon>Strongyloidea</taxon>
        <taxon>Heterorhabditidae</taxon>
        <taxon>Heterorhabditis</taxon>
    </lineage>
</organism>
<evidence type="ECO:0000313" key="2">
    <source>
        <dbReference type="Proteomes" id="UP000095283"/>
    </source>
</evidence>
<feature type="signal peptide" evidence="1">
    <location>
        <begin position="1"/>
        <end position="16"/>
    </location>
</feature>
<dbReference type="AlphaFoldDB" id="A0A1I7X495"/>
<feature type="chain" id="PRO_5009310967" evidence="1">
    <location>
        <begin position="17"/>
        <end position="173"/>
    </location>
</feature>
<dbReference type="WBParaSite" id="Hba_12349">
    <property type="protein sequence ID" value="Hba_12349"/>
    <property type="gene ID" value="Hba_12349"/>
</dbReference>
<protein>
    <submittedName>
        <fullName evidence="3">Secreted protein</fullName>
    </submittedName>
</protein>
<proteinExistence type="predicted"/>
<accession>A0A1I7X495</accession>
<keyword evidence="2" id="KW-1185">Reference proteome</keyword>
<evidence type="ECO:0000256" key="1">
    <source>
        <dbReference type="SAM" id="SignalP"/>
    </source>
</evidence>
<reference evidence="3" key="1">
    <citation type="submission" date="2016-11" db="UniProtKB">
        <authorList>
            <consortium name="WormBaseParasite"/>
        </authorList>
    </citation>
    <scope>IDENTIFICATION</scope>
</reference>
<evidence type="ECO:0000313" key="3">
    <source>
        <dbReference type="WBParaSite" id="Hba_12349"/>
    </source>
</evidence>
<keyword evidence="1" id="KW-0732">Signal</keyword>